<feature type="domain" description="F-box" evidence="1">
    <location>
        <begin position="51"/>
        <end position="79"/>
    </location>
</feature>
<reference evidence="3" key="2">
    <citation type="submission" date="2013-07" db="EMBL/GenBank/DDBJ databases">
        <authorList>
            <consortium name="The Broad Institute Genome Sequencing Platform"/>
            <person name="Cuomo C."/>
            <person name="Litvintseva A."/>
            <person name="Chen Y."/>
            <person name="Heitman J."/>
            <person name="Sun S."/>
            <person name="Springer D."/>
            <person name="Dromer F."/>
            <person name="Young S.K."/>
            <person name="Zeng Q."/>
            <person name="Gargeya S."/>
            <person name="Fitzgerald M."/>
            <person name="Abouelleil A."/>
            <person name="Alvarado L."/>
            <person name="Berlin A.M."/>
            <person name="Chapman S.B."/>
            <person name="Dewar J."/>
            <person name="Goldberg J."/>
            <person name="Griggs A."/>
            <person name="Gujja S."/>
            <person name="Hansen M."/>
            <person name="Howarth C."/>
            <person name="Imamovic A."/>
            <person name="Larimer J."/>
            <person name="McCowan C."/>
            <person name="Murphy C."/>
            <person name="Pearson M."/>
            <person name="Priest M."/>
            <person name="Roberts A."/>
            <person name="Saif S."/>
            <person name="Shea T."/>
            <person name="Sykes S."/>
            <person name="Wortman J."/>
            <person name="Nusbaum C."/>
            <person name="Birren B."/>
        </authorList>
    </citation>
    <scope>NUCLEOTIDE SEQUENCE</scope>
    <source>
        <strain evidence="3">CBS 10118</strain>
    </source>
</reference>
<evidence type="ECO:0000313" key="4">
    <source>
        <dbReference type="Proteomes" id="UP000092730"/>
    </source>
</evidence>
<dbReference type="RefSeq" id="XP_019046529.1">
    <property type="nucleotide sequence ID" value="XM_019191899.1"/>
</dbReference>
<reference evidence="3" key="4">
    <citation type="submission" date="2024-02" db="EMBL/GenBank/DDBJ databases">
        <title>Comparative genomics of Cryptococcus and Kwoniella reveals pathogenesis evolution and contrasting modes of karyotype evolution via chromosome fusion or intercentromeric recombination.</title>
        <authorList>
            <person name="Coelho M.A."/>
            <person name="David-Palma M."/>
            <person name="Shea T."/>
            <person name="Bowers K."/>
            <person name="McGinley-Smith S."/>
            <person name="Mohammad A.W."/>
            <person name="Gnirke A."/>
            <person name="Yurkov A.M."/>
            <person name="Nowrousian M."/>
            <person name="Sun S."/>
            <person name="Cuomo C.A."/>
            <person name="Heitman J."/>
        </authorList>
    </citation>
    <scope>NUCLEOTIDE SEQUENCE</scope>
    <source>
        <strain evidence="3">CBS 10118</strain>
    </source>
</reference>
<evidence type="ECO:0000313" key="3">
    <source>
        <dbReference type="EMBL" id="WVW84127.1"/>
    </source>
</evidence>
<keyword evidence="4" id="KW-1185">Reference proteome</keyword>
<accession>A0A1B9G360</accession>
<evidence type="ECO:0000259" key="1">
    <source>
        <dbReference type="Pfam" id="PF00646"/>
    </source>
</evidence>
<sequence length="319" mass="35848">MLGVSPSPAQDDAFYEWYYRCTKLESQSPGEMPALGRLLACEEYSGLAEGVLEGLNACDLIKCSQVSKHLNHLISYSSLLQLKLRYAFHQHSFTSSNVPISAGEKLRELLSFERNLHYLSPSEVYSIPTKDSLWTIILQDRLFTGYPQGEGPVAWEMYDLEGREGPRKMICARHDAEVLSRIMLPGRNLLVHVTEIGDASTHHDPNIGKSFRIHFYLLDPSSDDTPNTWQAIYHPEASHPYIDIGPFPPNEIYCTPIVACGLSDRLMFLVGNGDGSAYGWVGLLDWREGKLIGCIVSPFQIEPSSEVDMIDDHDCHMQL</sequence>
<gene>
    <name evidence="2" type="ORF">I302_05279</name>
    <name evidence="3" type="ORF">I302_106156</name>
</gene>
<evidence type="ECO:0000313" key="2">
    <source>
        <dbReference type="EMBL" id="OCF25459.1"/>
    </source>
</evidence>
<proteinExistence type="predicted"/>
<organism evidence="2">
    <name type="scientific">Kwoniella bestiolae CBS 10118</name>
    <dbReference type="NCBI Taxonomy" id="1296100"/>
    <lineage>
        <taxon>Eukaryota</taxon>
        <taxon>Fungi</taxon>
        <taxon>Dikarya</taxon>
        <taxon>Basidiomycota</taxon>
        <taxon>Agaricomycotina</taxon>
        <taxon>Tremellomycetes</taxon>
        <taxon>Tremellales</taxon>
        <taxon>Cryptococcaceae</taxon>
        <taxon>Kwoniella</taxon>
    </lineage>
</organism>
<dbReference type="SUPFAM" id="SSF81383">
    <property type="entry name" value="F-box domain"/>
    <property type="match status" value="1"/>
</dbReference>
<reference evidence="2" key="3">
    <citation type="submission" date="2014-01" db="EMBL/GenBank/DDBJ databases">
        <title>Evolution of pathogenesis and genome organization in the Tremellales.</title>
        <authorList>
            <person name="Cuomo C."/>
            <person name="Litvintseva A."/>
            <person name="Heitman J."/>
            <person name="Chen Y."/>
            <person name="Sun S."/>
            <person name="Springer D."/>
            <person name="Dromer F."/>
            <person name="Young S."/>
            <person name="Zeng Q."/>
            <person name="Chapman S."/>
            <person name="Gujja S."/>
            <person name="Saif S."/>
            <person name="Birren B."/>
        </authorList>
    </citation>
    <scope>NUCLEOTIDE SEQUENCE</scope>
    <source>
        <strain evidence="2">CBS 10118</strain>
    </source>
</reference>
<dbReference type="GeneID" id="30209678"/>
<dbReference type="InterPro" id="IPR001810">
    <property type="entry name" value="F-box_dom"/>
</dbReference>
<dbReference type="InterPro" id="IPR036047">
    <property type="entry name" value="F-box-like_dom_sf"/>
</dbReference>
<dbReference type="VEuPathDB" id="FungiDB:I302_05279"/>
<dbReference type="Pfam" id="PF00646">
    <property type="entry name" value="F-box"/>
    <property type="match status" value="1"/>
</dbReference>
<dbReference type="AlphaFoldDB" id="A0A1B9G360"/>
<dbReference type="EMBL" id="CP144544">
    <property type="protein sequence ID" value="WVW84127.1"/>
    <property type="molecule type" value="Genomic_DNA"/>
</dbReference>
<dbReference type="EMBL" id="KI894021">
    <property type="protein sequence ID" value="OCF25459.1"/>
    <property type="molecule type" value="Genomic_DNA"/>
</dbReference>
<dbReference type="KEGG" id="kbi:30209678"/>
<name>A0A1B9G360_9TREE</name>
<reference evidence="2" key="1">
    <citation type="submission" date="2013-07" db="EMBL/GenBank/DDBJ databases">
        <title>The Genome Sequence of Cryptococcus bestiolae CBS10118.</title>
        <authorList>
            <consortium name="The Broad Institute Genome Sequencing Platform"/>
            <person name="Cuomo C."/>
            <person name="Litvintseva A."/>
            <person name="Chen Y."/>
            <person name="Heitman J."/>
            <person name="Sun S."/>
            <person name="Springer D."/>
            <person name="Dromer F."/>
            <person name="Young S.K."/>
            <person name="Zeng Q."/>
            <person name="Gargeya S."/>
            <person name="Fitzgerald M."/>
            <person name="Abouelleil A."/>
            <person name="Alvarado L."/>
            <person name="Berlin A.M."/>
            <person name="Chapman S.B."/>
            <person name="Dewar J."/>
            <person name="Goldberg J."/>
            <person name="Griggs A."/>
            <person name="Gujja S."/>
            <person name="Hansen M."/>
            <person name="Howarth C."/>
            <person name="Imamovic A."/>
            <person name="Larimer J."/>
            <person name="McCowan C."/>
            <person name="Murphy C."/>
            <person name="Pearson M."/>
            <person name="Priest M."/>
            <person name="Roberts A."/>
            <person name="Saif S."/>
            <person name="Shea T."/>
            <person name="Sykes S."/>
            <person name="Wortman J."/>
            <person name="Nusbaum C."/>
            <person name="Birren B."/>
        </authorList>
    </citation>
    <scope>NUCLEOTIDE SEQUENCE [LARGE SCALE GENOMIC DNA]</scope>
    <source>
        <strain evidence="2">CBS 10118</strain>
    </source>
</reference>
<protein>
    <recommendedName>
        <fullName evidence="1">F-box domain-containing protein</fullName>
    </recommendedName>
</protein>
<dbReference type="Proteomes" id="UP000092730">
    <property type="component" value="Chromosome 4"/>
</dbReference>